<sequence>MKEQDAKVPAYFKICWDNAQEYRKVLKRAMDSGKRCRKQAKWIGLERVPNNKLERLEGRHFVETLDQVAKGIKSGLFNENGFICVNGTMHRICAPLPSFTQMTSIILWTKNGSDDSNPTWEKVFGAIVYNLHKLDKSFDEDNQWVADEMDATISALKSNSSVPRGARLKTGGTMVKTLGGHSGFGLLYNSTVKVPELASQNPGAKTVQKTERLKQLRMRMKVTGPLLQGRHWEFLHGFLPPFALQQMMTARQASGTTNCLGYPNTSAFGTYAYCASSHVDRDESATSGWVMKRPPQVKRDESNFVFHSHGVVVEMAEGMYWFWNAPKDFHGTTINEVALQRPKTYQKYMSTAPNRAQWTRATVLTSAVVAAAKRREDAQ</sequence>
<evidence type="ECO:0000313" key="2">
    <source>
        <dbReference type="Proteomes" id="UP001063166"/>
    </source>
</evidence>
<evidence type="ECO:0000313" key="1">
    <source>
        <dbReference type="EMBL" id="GLB45607.1"/>
    </source>
</evidence>
<dbReference type="OrthoDB" id="2931266at2759"/>
<keyword evidence="2" id="KW-1185">Reference proteome</keyword>
<reference evidence="1" key="1">
    <citation type="submission" date="2022-07" db="EMBL/GenBank/DDBJ databases">
        <title>The genome of Lyophyllum shimeji provides insight into the initial evolution of ectomycorrhizal fungal genome.</title>
        <authorList>
            <person name="Kobayashi Y."/>
            <person name="Shibata T."/>
            <person name="Hirakawa H."/>
            <person name="Shigenobu S."/>
            <person name="Nishiyama T."/>
            <person name="Yamada A."/>
            <person name="Hasebe M."/>
            <person name="Kawaguchi M."/>
        </authorList>
    </citation>
    <scope>NUCLEOTIDE SEQUENCE</scope>
    <source>
        <strain evidence="1">AT787</strain>
    </source>
</reference>
<protein>
    <submittedName>
        <fullName evidence="1">Uncharacterized protein</fullName>
    </submittedName>
</protein>
<gene>
    <name evidence="1" type="ORF">LshimejAT787_2400650</name>
</gene>
<dbReference type="Proteomes" id="UP001063166">
    <property type="component" value="Unassembled WGS sequence"/>
</dbReference>
<dbReference type="AlphaFoldDB" id="A0A9P3PYV5"/>
<comment type="caution">
    <text evidence="1">The sequence shown here is derived from an EMBL/GenBank/DDBJ whole genome shotgun (WGS) entry which is preliminary data.</text>
</comment>
<name>A0A9P3PYV5_LYOSH</name>
<dbReference type="EMBL" id="BRPK01000024">
    <property type="protein sequence ID" value="GLB45607.1"/>
    <property type="molecule type" value="Genomic_DNA"/>
</dbReference>
<accession>A0A9P3PYV5</accession>
<organism evidence="1 2">
    <name type="scientific">Lyophyllum shimeji</name>
    <name type="common">Hon-shimeji</name>
    <name type="synonym">Tricholoma shimeji</name>
    <dbReference type="NCBI Taxonomy" id="47721"/>
    <lineage>
        <taxon>Eukaryota</taxon>
        <taxon>Fungi</taxon>
        <taxon>Dikarya</taxon>
        <taxon>Basidiomycota</taxon>
        <taxon>Agaricomycotina</taxon>
        <taxon>Agaricomycetes</taxon>
        <taxon>Agaricomycetidae</taxon>
        <taxon>Agaricales</taxon>
        <taxon>Tricholomatineae</taxon>
        <taxon>Lyophyllaceae</taxon>
        <taxon>Lyophyllum</taxon>
    </lineage>
</organism>
<proteinExistence type="predicted"/>